<dbReference type="NCBIfam" id="TIGR00835">
    <property type="entry name" value="agcS"/>
    <property type="match status" value="1"/>
</dbReference>
<comment type="caution">
    <text evidence="10">The sequence shown here is derived from an EMBL/GenBank/DDBJ whole genome shotgun (WGS) entry which is preliminary data.</text>
</comment>
<feature type="transmembrane region" description="Helical" evidence="9">
    <location>
        <begin position="184"/>
        <end position="205"/>
    </location>
</feature>
<dbReference type="Gene3D" id="1.20.1740.10">
    <property type="entry name" value="Amino acid/polyamine transporter I"/>
    <property type="match status" value="1"/>
</dbReference>
<keyword evidence="5 9" id="KW-0812">Transmembrane</keyword>
<dbReference type="AlphaFoldDB" id="A0A6V6Y4B9"/>
<keyword evidence="11" id="KW-1185">Reference proteome</keyword>
<evidence type="ECO:0000256" key="3">
    <source>
        <dbReference type="ARBA" id="ARBA00022448"/>
    </source>
</evidence>
<proteinExistence type="inferred from homology"/>
<dbReference type="GO" id="GO:0005886">
    <property type="term" value="C:plasma membrane"/>
    <property type="evidence" value="ECO:0007669"/>
    <property type="project" value="UniProtKB-SubCell"/>
</dbReference>
<keyword evidence="8 9" id="KW-0472">Membrane</keyword>
<name>A0A6V6Y4B9_9FIRM</name>
<dbReference type="PANTHER" id="PTHR30330:SF3">
    <property type="entry name" value="TRANSCRIPTIONAL REGULATOR, LRP FAMILY"/>
    <property type="match status" value="1"/>
</dbReference>
<feature type="transmembrane region" description="Helical" evidence="9">
    <location>
        <begin position="212"/>
        <end position="230"/>
    </location>
</feature>
<dbReference type="GO" id="GO:0005283">
    <property type="term" value="F:amino acid:sodium symporter activity"/>
    <property type="evidence" value="ECO:0007669"/>
    <property type="project" value="InterPro"/>
</dbReference>
<comment type="subcellular location">
    <subcellularLocation>
        <location evidence="1 9">Cell membrane</location>
        <topology evidence="1 9">Multi-pass membrane protein</topology>
    </subcellularLocation>
</comment>
<dbReference type="EMBL" id="CAIJCS010000019">
    <property type="protein sequence ID" value="CAC9931958.1"/>
    <property type="molecule type" value="Genomic_DNA"/>
</dbReference>
<feature type="transmembrane region" description="Helical" evidence="9">
    <location>
        <begin position="414"/>
        <end position="436"/>
    </location>
</feature>
<organism evidence="10 11">
    <name type="scientific">Aedoeadaptatus nemausensis</name>
    <dbReference type="NCBI Taxonomy" id="2582829"/>
    <lineage>
        <taxon>Bacteria</taxon>
        <taxon>Bacillati</taxon>
        <taxon>Bacillota</taxon>
        <taxon>Tissierellia</taxon>
        <taxon>Tissierellales</taxon>
        <taxon>Peptoniphilaceae</taxon>
        <taxon>Aedoeadaptatus</taxon>
    </lineage>
</organism>
<reference evidence="10 11" key="1">
    <citation type="submission" date="2020-06" db="EMBL/GenBank/DDBJ databases">
        <authorList>
            <person name="Criscuolo A."/>
        </authorList>
    </citation>
    <scope>NUCLEOTIDE SEQUENCE [LARGE SCALE GENOMIC DNA]</scope>
    <source>
        <strain evidence="10">1804121828</strain>
    </source>
</reference>
<evidence type="ECO:0000313" key="10">
    <source>
        <dbReference type="EMBL" id="CAC9931958.1"/>
    </source>
</evidence>
<evidence type="ECO:0000256" key="1">
    <source>
        <dbReference type="ARBA" id="ARBA00004651"/>
    </source>
</evidence>
<comment type="similarity">
    <text evidence="2 9">Belongs to the alanine or glycine:cation symporter (AGCS) (TC 2.A.25) family.</text>
</comment>
<protein>
    <submittedName>
        <fullName evidence="10">Amino acid carrier protein</fullName>
    </submittedName>
</protein>
<evidence type="ECO:0000256" key="6">
    <source>
        <dbReference type="ARBA" id="ARBA00022847"/>
    </source>
</evidence>
<evidence type="ECO:0000256" key="4">
    <source>
        <dbReference type="ARBA" id="ARBA00022475"/>
    </source>
</evidence>
<dbReference type="FunFam" id="1.20.1740.10:FF:000004">
    <property type="entry name" value="Sodium:alanine symporter family protein"/>
    <property type="match status" value="1"/>
</dbReference>
<accession>A0A6V6Y4B9</accession>
<feature type="transmembrane region" description="Helical" evidence="9">
    <location>
        <begin position="347"/>
        <end position="370"/>
    </location>
</feature>
<evidence type="ECO:0000313" key="11">
    <source>
        <dbReference type="Proteomes" id="UP000586454"/>
    </source>
</evidence>
<dbReference type="Pfam" id="PF01235">
    <property type="entry name" value="Na_Ala_symp"/>
    <property type="match status" value="1"/>
</dbReference>
<dbReference type="RefSeq" id="WP_343045220.1">
    <property type="nucleotide sequence ID" value="NZ_CAIJCS010000019.1"/>
</dbReference>
<keyword evidence="7 9" id="KW-1133">Transmembrane helix</keyword>
<feature type="transmembrane region" description="Helical" evidence="9">
    <location>
        <begin position="12"/>
        <end position="32"/>
    </location>
</feature>
<keyword evidence="6 9" id="KW-0769">Symport</keyword>
<evidence type="ECO:0000256" key="9">
    <source>
        <dbReference type="RuleBase" id="RU363064"/>
    </source>
</evidence>
<evidence type="ECO:0000256" key="5">
    <source>
        <dbReference type="ARBA" id="ARBA00022692"/>
    </source>
</evidence>
<dbReference type="Proteomes" id="UP000586454">
    <property type="component" value="Unassembled WGS sequence"/>
</dbReference>
<dbReference type="InterPro" id="IPR001463">
    <property type="entry name" value="Na/Ala_symport"/>
</dbReference>
<evidence type="ECO:0000256" key="8">
    <source>
        <dbReference type="ARBA" id="ARBA00023136"/>
    </source>
</evidence>
<feature type="transmembrane region" description="Helical" evidence="9">
    <location>
        <begin position="390"/>
        <end position="408"/>
    </location>
</feature>
<evidence type="ECO:0000256" key="2">
    <source>
        <dbReference type="ARBA" id="ARBA00009261"/>
    </source>
</evidence>
<sequence>MSLMDLLVKVDTFLWGVPLMVLLLGAGIILTIRTRCVQLRQFPYIMKNTLGRMFHRGEIEEGAISPFQALSTALAATVGTGNIVGVSVAILGGGPGAVFWMWFAAFFGMCTKFSEVNLSIAYRVKTDVGYAGGPMYYIDRGLHKPWLGKIFAFLAAVATFGLGCSVQSNAIAGTLKSSFNIPPFLTAVVITILTAVVVIGGIKSISRVTEKLVPFMAAFYILGGLFIIFSNIGNLPGAIRDIFVGAFNPRAVGGGAIGFTIMTAMRSGISRGVFTNEAGLGSSPIAHATASTDHPTRQGLWGVTEVFLDTFVVCTITALVILTSGVMELGEVDASALVAEAFSLHFGFGRYIISIGLLLFAFSTILGWEFYGETSARYLVGKRIGAPYKVLFLILVFLGCTIKLDMAWEVANILNALMAIPNLIGLIGLSGVVVALQKDFFRDDRIRKSHDEYKHLIK</sequence>
<keyword evidence="4 9" id="KW-1003">Cell membrane</keyword>
<gene>
    <name evidence="10" type="ORF">PEPNEM18_01141</name>
</gene>
<evidence type="ECO:0000256" key="7">
    <source>
        <dbReference type="ARBA" id="ARBA00022989"/>
    </source>
</evidence>
<dbReference type="PRINTS" id="PR00175">
    <property type="entry name" value="NAALASMPORT"/>
</dbReference>
<keyword evidence="3 9" id="KW-0813">Transport</keyword>
<feature type="transmembrane region" description="Helical" evidence="9">
    <location>
        <begin position="150"/>
        <end position="172"/>
    </location>
</feature>
<feature type="transmembrane region" description="Helical" evidence="9">
    <location>
        <begin position="306"/>
        <end position="327"/>
    </location>
</feature>
<dbReference type="PANTHER" id="PTHR30330">
    <property type="entry name" value="AGSS FAMILY TRANSPORTER, SODIUM-ALANINE"/>
    <property type="match status" value="1"/>
</dbReference>